<protein>
    <submittedName>
        <fullName evidence="1">Unannotated protein</fullName>
    </submittedName>
</protein>
<accession>A0A6J6XGL1</accession>
<sequence length="42" mass="4638">MVCGAISLLGHDQVSFTRTYFLVVGIFAVNQDHDVSVLLDRT</sequence>
<dbReference type="AlphaFoldDB" id="A0A6J6XGL1"/>
<gene>
    <name evidence="1" type="ORF">UFOPK3024_00222</name>
</gene>
<name>A0A6J6XGL1_9ZZZZ</name>
<proteinExistence type="predicted"/>
<evidence type="ECO:0000313" key="1">
    <source>
        <dbReference type="EMBL" id="CAB4794346.1"/>
    </source>
</evidence>
<organism evidence="1">
    <name type="scientific">freshwater metagenome</name>
    <dbReference type="NCBI Taxonomy" id="449393"/>
    <lineage>
        <taxon>unclassified sequences</taxon>
        <taxon>metagenomes</taxon>
        <taxon>ecological metagenomes</taxon>
    </lineage>
</organism>
<reference evidence="1" key="1">
    <citation type="submission" date="2020-05" db="EMBL/GenBank/DDBJ databases">
        <authorList>
            <person name="Chiriac C."/>
            <person name="Salcher M."/>
            <person name="Ghai R."/>
            <person name="Kavagutti S V."/>
        </authorList>
    </citation>
    <scope>NUCLEOTIDE SEQUENCE</scope>
</reference>
<dbReference type="EMBL" id="CAFAAK010000025">
    <property type="protein sequence ID" value="CAB4794346.1"/>
    <property type="molecule type" value="Genomic_DNA"/>
</dbReference>